<feature type="transmembrane region" description="Helical" evidence="2">
    <location>
        <begin position="177"/>
        <end position="200"/>
    </location>
</feature>
<name>A0A9W7BMG9_9STRA</name>
<keyword evidence="4" id="KW-1185">Reference proteome</keyword>
<dbReference type="AlphaFoldDB" id="A0A9W7BMG9"/>
<feature type="transmembrane region" description="Helical" evidence="2">
    <location>
        <begin position="37"/>
        <end position="57"/>
    </location>
</feature>
<evidence type="ECO:0000313" key="3">
    <source>
        <dbReference type="EMBL" id="GMH90615.1"/>
    </source>
</evidence>
<dbReference type="EMBL" id="BRXY01000374">
    <property type="protein sequence ID" value="GMH90615.1"/>
    <property type="molecule type" value="Genomic_DNA"/>
</dbReference>
<sequence length="224" mass="25806">MYHFLIVALLCIAMALIFFLIFSEETYLVLKHARPDIFTLCFWAAFLIFLHAIVGILEENIKISCCCLSCFIALLNFRVWFIVESTCFVSIDLTDNGELPNFLFEDLDVKTELKHHGWSFTKKSATQKAKRLKKRRKRTKRRQPSQPVNNADSDEVFAFSSISVQSSSPAKTAVKTLGALLLGAVLFLFGVVVFGAFYLVRPIVQVRHFWRRRISRLIPHKMIR</sequence>
<feature type="region of interest" description="Disordered" evidence="1">
    <location>
        <begin position="132"/>
        <end position="151"/>
    </location>
</feature>
<keyword evidence="2" id="KW-1133">Transmembrane helix</keyword>
<evidence type="ECO:0000313" key="4">
    <source>
        <dbReference type="Proteomes" id="UP001165085"/>
    </source>
</evidence>
<gene>
    <name evidence="3" type="ORF">TrST_g4941</name>
</gene>
<accession>A0A9W7BMG9</accession>
<evidence type="ECO:0000256" key="2">
    <source>
        <dbReference type="SAM" id="Phobius"/>
    </source>
</evidence>
<organism evidence="3 4">
    <name type="scientific">Triparma strigata</name>
    <dbReference type="NCBI Taxonomy" id="1606541"/>
    <lineage>
        <taxon>Eukaryota</taxon>
        <taxon>Sar</taxon>
        <taxon>Stramenopiles</taxon>
        <taxon>Ochrophyta</taxon>
        <taxon>Bolidophyceae</taxon>
        <taxon>Parmales</taxon>
        <taxon>Triparmaceae</taxon>
        <taxon>Triparma</taxon>
    </lineage>
</organism>
<evidence type="ECO:0000256" key="1">
    <source>
        <dbReference type="SAM" id="MobiDB-lite"/>
    </source>
</evidence>
<dbReference type="Proteomes" id="UP001165085">
    <property type="component" value="Unassembled WGS sequence"/>
</dbReference>
<keyword evidence="2" id="KW-0812">Transmembrane</keyword>
<protein>
    <submittedName>
        <fullName evidence="3">Uncharacterized protein</fullName>
    </submittedName>
</protein>
<feature type="transmembrane region" description="Helical" evidence="2">
    <location>
        <begin position="6"/>
        <end position="30"/>
    </location>
</feature>
<proteinExistence type="predicted"/>
<reference evidence="4" key="1">
    <citation type="journal article" date="2023" name="Commun. Biol.">
        <title>Genome analysis of Parmales, the sister group of diatoms, reveals the evolutionary specialization of diatoms from phago-mixotrophs to photoautotrophs.</title>
        <authorList>
            <person name="Ban H."/>
            <person name="Sato S."/>
            <person name="Yoshikawa S."/>
            <person name="Yamada K."/>
            <person name="Nakamura Y."/>
            <person name="Ichinomiya M."/>
            <person name="Sato N."/>
            <person name="Blanc-Mathieu R."/>
            <person name="Endo H."/>
            <person name="Kuwata A."/>
            <person name="Ogata H."/>
        </authorList>
    </citation>
    <scope>NUCLEOTIDE SEQUENCE [LARGE SCALE GENOMIC DNA]</scope>
    <source>
        <strain evidence="4">NIES 3701</strain>
    </source>
</reference>
<feature type="compositionally biased region" description="Basic residues" evidence="1">
    <location>
        <begin position="132"/>
        <end position="143"/>
    </location>
</feature>
<keyword evidence="2" id="KW-0472">Membrane</keyword>
<comment type="caution">
    <text evidence="3">The sequence shown here is derived from an EMBL/GenBank/DDBJ whole genome shotgun (WGS) entry which is preliminary data.</text>
</comment>